<reference evidence="2" key="1">
    <citation type="submission" date="2023-03" db="EMBL/GenBank/DDBJ databases">
        <title>Massive genome expansion in bonnet fungi (Mycena s.s.) driven by repeated elements and novel gene families across ecological guilds.</title>
        <authorList>
            <consortium name="Lawrence Berkeley National Laboratory"/>
            <person name="Harder C.B."/>
            <person name="Miyauchi S."/>
            <person name="Viragh M."/>
            <person name="Kuo A."/>
            <person name="Thoen E."/>
            <person name="Andreopoulos B."/>
            <person name="Lu D."/>
            <person name="Skrede I."/>
            <person name="Drula E."/>
            <person name="Henrissat B."/>
            <person name="Morin E."/>
            <person name="Kohler A."/>
            <person name="Barry K."/>
            <person name="LaButti K."/>
            <person name="Morin E."/>
            <person name="Salamov A."/>
            <person name="Lipzen A."/>
            <person name="Mereny Z."/>
            <person name="Hegedus B."/>
            <person name="Baldrian P."/>
            <person name="Stursova M."/>
            <person name="Weitz H."/>
            <person name="Taylor A."/>
            <person name="Grigoriev I.V."/>
            <person name="Nagy L.G."/>
            <person name="Martin F."/>
            <person name="Kauserud H."/>
        </authorList>
    </citation>
    <scope>NUCLEOTIDE SEQUENCE</scope>
    <source>
        <strain evidence="2">CBHHK173m</strain>
    </source>
</reference>
<organism evidence="2 3">
    <name type="scientific">Mycena belliarum</name>
    <dbReference type="NCBI Taxonomy" id="1033014"/>
    <lineage>
        <taxon>Eukaryota</taxon>
        <taxon>Fungi</taxon>
        <taxon>Dikarya</taxon>
        <taxon>Basidiomycota</taxon>
        <taxon>Agaricomycotina</taxon>
        <taxon>Agaricomycetes</taxon>
        <taxon>Agaricomycetidae</taxon>
        <taxon>Agaricales</taxon>
        <taxon>Marasmiineae</taxon>
        <taxon>Mycenaceae</taxon>
        <taxon>Mycena</taxon>
    </lineage>
</organism>
<comment type="caution">
    <text evidence="2">The sequence shown here is derived from an EMBL/GenBank/DDBJ whole genome shotgun (WGS) entry which is preliminary data.</text>
</comment>
<accession>A0AAD6XXX1</accession>
<dbReference type="Proteomes" id="UP001222325">
    <property type="component" value="Unassembled WGS sequence"/>
</dbReference>
<keyword evidence="1" id="KW-0732">Signal</keyword>
<evidence type="ECO:0008006" key="4">
    <source>
        <dbReference type="Google" id="ProtNLM"/>
    </source>
</evidence>
<proteinExistence type="predicted"/>
<protein>
    <recommendedName>
        <fullName evidence="4">Secreted protein</fullName>
    </recommendedName>
</protein>
<dbReference type="AlphaFoldDB" id="A0AAD6XXX1"/>
<keyword evidence="3" id="KW-1185">Reference proteome</keyword>
<evidence type="ECO:0000313" key="2">
    <source>
        <dbReference type="EMBL" id="KAJ7100606.1"/>
    </source>
</evidence>
<dbReference type="EMBL" id="JARJCN010000005">
    <property type="protein sequence ID" value="KAJ7100606.1"/>
    <property type="molecule type" value="Genomic_DNA"/>
</dbReference>
<name>A0AAD6XXX1_9AGAR</name>
<sequence length="79" mass="8573">MQCQFLVAFVVACFALSVSAAPVAEPDRTALRLPRAVEEAREPEPGCSLYTCIWYALSSGLPSPTSYQYSQMKLSCAPP</sequence>
<feature type="signal peptide" evidence="1">
    <location>
        <begin position="1"/>
        <end position="20"/>
    </location>
</feature>
<evidence type="ECO:0000256" key="1">
    <source>
        <dbReference type="SAM" id="SignalP"/>
    </source>
</evidence>
<feature type="chain" id="PRO_5042012966" description="Secreted protein" evidence="1">
    <location>
        <begin position="21"/>
        <end position="79"/>
    </location>
</feature>
<evidence type="ECO:0000313" key="3">
    <source>
        <dbReference type="Proteomes" id="UP001222325"/>
    </source>
</evidence>
<gene>
    <name evidence="2" type="ORF">B0H15DRAFT_943924</name>
</gene>